<dbReference type="InterPro" id="IPR046355">
    <property type="entry name" value="Gab1-4-like"/>
</dbReference>
<dbReference type="PANTHER" id="PTHR45960">
    <property type="entry name" value="GRB2-ASSOCIATED-BINDING PROTEIN"/>
    <property type="match status" value="1"/>
</dbReference>
<gene>
    <name evidence="2" type="ORF">NQ314_005425</name>
</gene>
<protein>
    <submittedName>
        <fullName evidence="2">Uncharacterized protein</fullName>
    </submittedName>
</protein>
<dbReference type="GO" id="GO:0005737">
    <property type="term" value="C:cytoplasm"/>
    <property type="evidence" value="ECO:0007669"/>
    <property type="project" value="TreeGrafter"/>
</dbReference>
<name>A0AAV8ZJT0_9CUCU</name>
<dbReference type="EMBL" id="JANEYF010001514">
    <property type="protein sequence ID" value="KAJ8963704.1"/>
    <property type="molecule type" value="Genomic_DNA"/>
</dbReference>
<proteinExistence type="predicted"/>
<comment type="caution">
    <text evidence="2">The sequence shown here is derived from an EMBL/GenBank/DDBJ whole genome shotgun (WGS) entry which is preliminary data.</text>
</comment>
<reference evidence="2" key="1">
    <citation type="journal article" date="2023" name="Insect Mol. Biol.">
        <title>Genome sequencing provides insights into the evolution of gene families encoding plant cell wall-degrading enzymes in longhorned beetles.</title>
        <authorList>
            <person name="Shin N.R."/>
            <person name="Okamura Y."/>
            <person name="Kirsch R."/>
            <person name="Pauchet Y."/>
        </authorList>
    </citation>
    <scope>NUCLEOTIDE SEQUENCE</scope>
    <source>
        <strain evidence="2">RBIC_L_NR</strain>
    </source>
</reference>
<evidence type="ECO:0000313" key="3">
    <source>
        <dbReference type="Proteomes" id="UP001162156"/>
    </source>
</evidence>
<evidence type="ECO:0000313" key="2">
    <source>
        <dbReference type="EMBL" id="KAJ8963704.1"/>
    </source>
</evidence>
<dbReference type="PANTHER" id="PTHR45960:SF2">
    <property type="entry name" value="PROTEIN DAUGHTER OF SEVENLESS"/>
    <property type="match status" value="1"/>
</dbReference>
<dbReference type="GO" id="GO:0007165">
    <property type="term" value="P:signal transduction"/>
    <property type="evidence" value="ECO:0007669"/>
    <property type="project" value="TreeGrafter"/>
</dbReference>
<sequence length="250" mass="28367">MYDFPRSHHVENDATLRRRHCYNNAVPVSCVEEAIFRYDISPKPGTSTTVFRYDLDETQDEPSSPAHSHSSSTAAYSNLPSPLFTQLMPPPTVNRDLKPKRKLSDSHSISSNPEPPSPRNAPSVDRKLKPPTPLQEAHMRKHFNVDEDQRKIRAAASPTPPSLGRSHDSLLSQNDNEQVYHYLTGKMQYLDLDLEGTSSSFASNSTKTVPPKNQEDTVYKKVDFMKTQAFNITRNILEKERQEPVTFSKK</sequence>
<dbReference type="GO" id="GO:0035591">
    <property type="term" value="F:signaling adaptor activity"/>
    <property type="evidence" value="ECO:0007669"/>
    <property type="project" value="TreeGrafter"/>
</dbReference>
<feature type="compositionally biased region" description="Low complexity" evidence="1">
    <location>
        <begin position="62"/>
        <end position="77"/>
    </location>
</feature>
<dbReference type="Proteomes" id="UP001162156">
    <property type="component" value="Unassembled WGS sequence"/>
</dbReference>
<accession>A0AAV8ZJT0</accession>
<organism evidence="2 3">
    <name type="scientific">Rhamnusium bicolor</name>
    <dbReference type="NCBI Taxonomy" id="1586634"/>
    <lineage>
        <taxon>Eukaryota</taxon>
        <taxon>Metazoa</taxon>
        <taxon>Ecdysozoa</taxon>
        <taxon>Arthropoda</taxon>
        <taxon>Hexapoda</taxon>
        <taxon>Insecta</taxon>
        <taxon>Pterygota</taxon>
        <taxon>Neoptera</taxon>
        <taxon>Endopterygota</taxon>
        <taxon>Coleoptera</taxon>
        <taxon>Polyphaga</taxon>
        <taxon>Cucujiformia</taxon>
        <taxon>Chrysomeloidea</taxon>
        <taxon>Cerambycidae</taxon>
        <taxon>Lepturinae</taxon>
        <taxon>Rhagiini</taxon>
        <taxon>Rhamnusium</taxon>
    </lineage>
</organism>
<keyword evidence="3" id="KW-1185">Reference proteome</keyword>
<dbReference type="AlphaFoldDB" id="A0AAV8ZJT0"/>
<feature type="region of interest" description="Disordered" evidence="1">
    <location>
        <begin position="58"/>
        <end position="149"/>
    </location>
</feature>
<evidence type="ECO:0000256" key="1">
    <source>
        <dbReference type="SAM" id="MobiDB-lite"/>
    </source>
</evidence>